<proteinExistence type="predicted"/>
<protein>
    <recommendedName>
        <fullName evidence="3">F-box domain-containing protein</fullName>
    </recommendedName>
</protein>
<keyword evidence="2" id="KW-1185">Reference proteome</keyword>
<accession>A0A2G8S5F4</accession>
<evidence type="ECO:0000313" key="1">
    <source>
        <dbReference type="EMBL" id="PIL29000.1"/>
    </source>
</evidence>
<gene>
    <name evidence="1" type="ORF">GSI_09047</name>
</gene>
<sequence>MVNLTRTWSCPLRSLSFKISEKIVLGDAFVSNIVNSHRLTLIHLSVRNCSLSKESMSLLCRKCVELETLKLSLPGKDMLLFADSLSHAKRIHTVTDVGDPHGNHASRAPIPKSDIRLLMTRQPNLEKVVADGRTWTAVRSPGQKNFEVHVKKNGPMLRHWFTPPSGVVVHA</sequence>
<evidence type="ECO:0008006" key="3">
    <source>
        <dbReference type="Google" id="ProtNLM"/>
    </source>
</evidence>
<dbReference type="Proteomes" id="UP000230002">
    <property type="component" value="Unassembled WGS sequence"/>
</dbReference>
<dbReference type="STRING" id="1077348.A0A2G8S5F4"/>
<dbReference type="EMBL" id="AYKW01000023">
    <property type="protein sequence ID" value="PIL29000.1"/>
    <property type="molecule type" value="Genomic_DNA"/>
</dbReference>
<organism evidence="1 2">
    <name type="scientific">Ganoderma sinense ZZ0214-1</name>
    <dbReference type="NCBI Taxonomy" id="1077348"/>
    <lineage>
        <taxon>Eukaryota</taxon>
        <taxon>Fungi</taxon>
        <taxon>Dikarya</taxon>
        <taxon>Basidiomycota</taxon>
        <taxon>Agaricomycotina</taxon>
        <taxon>Agaricomycetes</taxon>
        <taxon>Polyporales</taxon>
        <taxon>Polyporaceae</taxon>
        <taxon>Ganoderma</taxon>
    </lineage>
</organism>
<comment type="caution">
    <text evidence="1">The sequence shown here is derived from an EMBL/GenBank/DDBJ whole genome shotgun (WGS) entry which is preliminary data.</text>
</comment>
<name>A0A2G8S5F4_9APHY</name>
<dbReference type="OrthoDB" id="3005567at2759"/>
<dbReference type="AlphaFoldDB" id="A0A2G8S5F4"/>
<reference evidence="1 2" key="1">
    <citation type="journal article" date="2015" name="Sci. Rep.">
        <title>Chromosome-level genome map provides insights into diverse defense mechanisms in the medicinal fungus Ganoderma sinense.</title>
        <authorList>
            <person name="Zhu Y."/>
            <person name="Xu J."/>
            <person name="Sun C."/>
            <person name="Zhou S."/>
            <person name="Xu H."/>
            <person name="Nelson D.R."/>
            <person name="Qian J."/>
            <person name="Song J."/>
            <person name="Luo H."/>
            <person name="Xiang L."/>
            <person name="Li Y."/>
            <person name="Xu Z."/>
            <person name="Ji A."/>
            <person name="Wang L."/>
            <person name="Lu S."/>
            <person name="Hayward A."/>
            <person name="Sun W."/>
            <person name="Li X."/>
            <person name="Schwartz D.C."/>
            <person name="Wang Y."/>
            <person name="Chen S."/>
        </authorList>
    </citation>
    <scope>NUCLEOTIDE SEQUENCE [LARGE SCALE GENOMIC DNA]</scope>
    <source>
        <strain evidence="1 2">ZZ0214-1</strain>
    </source>
</reference>
<evidence type="ECO:0000313" key="2">
    <source>
        <dbReference type="Proteomes" id="UP000230002"/>
    </source>
</evidence>